<evidence type="ECO:0000313" key="3">
    <source>
        <dbReference type="Proteomes" id="UP001141259"/>
    </source>
</evidence>
<name>A0A9X2VJG4_9PSEU</name>
<feature type="transmembrane region" description="Helical" evidence="1">
    <location>
        <begin position="128"/>
        <end position="147"/>
    </location>
</feature>
<gene>
    <name evidence="2" type="ORF">NZH93_12920</name>
</gene>
<dbReference type="RefSeq" id="WP_259623273.1">
    <property type="nucleotide sequence ID" value="NZ_JANYMP010000005.1"/>
</dbReference>
<keyword evidence="1" id="KW-1133">Transmembrane helix</keyword>
<organism evidence="2 3">
    <name type="scientific">Umezawaea endophytica</name>
    <dbReference type="NCBI Taxonomy" id="1654476"/>
    <lineage>
        <taxon>Bacteria</taxon>
        <taxon>Bacillati</taxon>
        <taxon>Actinomycetota</taxon>
        <taxon>Actinomycetes</taxon>
        <taxon>Pseudonocardiales</taxon>
        <taxon>Pseudonocardiaceae</taxon>
        <taxon>Umezawaea</taxon>
    </lineage>
</organism>
<feature type="transmembrane region" description="Helical" evidence="1">
    <location>
        <begin position="102"/>
        <end position="122"/>
    </location>
</feature>
<comment type="caution">
    <text evidence="2">The sequence shown here is derived from an EMBL/GenBank/DDBJ whole genome shotgun (WGS) entry which is preliminary data.</text>
</comment>
<keyword evidence="1" id="KW-0472">Membrane</keyword>
<evidence type="ECO:0000256" key="1">
    <source>
        <dbReference type="SAM" id="Phobius"/>
    </source>
</evidence>
<sequence length="168" mass="17920">MRNRIEWTLAERWAEVARAESAPVDADRLAAALLAVADTSRSVTRDGDLEIANAAQFVECAKAADRLAGLDPADRDVARRAGELIAEVERGRGFRWDEPVRTAALCAVAAVVAVGGAVLGGVVESVPLVVVTAVLGNLLLFATVLTARRPMWRVRAELMAPMIRAHGI</sequence>
<accession>A0A9X2VJG4</accession>
<dbReference type="AlphaFoldDB" id="A0A9X2VJG4"/>
<keyword evidence="3" id="KW-1185">Reference proteome</keyword>
<reference evidence="2" key="1">
    <citation type="submission" date="2022-08" db="EMBL/GenBank/DDBJ databases">
        <authorList>
            <person name="Tistechok S."/>
            <person name="Samborskyy M."/>
            <person name="Roman I."/>
        </authorList>
    </citation>
    <scope>NUCLEOTIDE SEQUENCE</scope>
    <source>
        <strain evidence="2">DSM 103496</strain>
    </source>
</reference>
<dbReference type="EMBL" id="JANYMP010000005">
    <property type="protein sequence ID" value="MCS7477760.1"/>
    <property type="molecule type" value="Genomic_DNA"/>
</dbReference>
<dbReference type="Proteomes" id="UP001141259">
    <property type="component" value="Unassembled WGS sequence"/>
</dbReference>
<proteinExistence type="predicted"/>
<protein>
    <submittedName>
        <fullName evidence="2">Uncharacterized protein</fullName>
    </submittedName>
</protein>
<evidence type="ECO:0000313" key="2">
    <source>
        <dbReference type="EMBL" id="MCS7477760.1"/>
    </source>
</evidence>
<keyword evidence="1" id="KW-0812">Transmembrane</keyword>